<keyword evidence="4" id="KW-1185">Reference proteome</keyword>
<accession>A0AAE1EX54</accession>
<feature type="signal peptide" evidence="2">
    <location>
        <begin position="1"/>
        <end position="20"/>
    </location>
</feature>
<name>A0AAE1EX54_PETCI</name>
<sequence>MILLVLFISSLCLQLGTVEGLAKAEPDHHPHIIKICPPSPQSITITRTIEKPYVETVTVQEASYHHEHMPVTEYVLETVDVYLTHQVTVTPTADLTTVLNRHITTPYYTTTTATFYNTVFHHETCSVLVTDVNAQDSLVQGKDTTYFTTTYTSTSTTYSLSTMYQTSEWHRTIYSVVTHSTNVPHFVTSINLVTSLTTLISTDVNNFSLLVTATLAATETVHVDCAPSPVIIQQTTTTVNTHKTKGETGKTTGQKIKEFFRDKITNKFLRLFGKGRQKYEHLESKGLVHPLNEALASEQGQALLIGGQGSSSGKGKGGSSGSSFIKGETQGLGSVKGQGSISVHQGASSGKGVGLSFVKGETKGILGGAKEDLSLAIAGGGDGGTAFGSIGSPYGQDYDDSSYSVGLDYSVNGEPHFNGDYDSYTVSVY</sequence>
<evidence type="ECO:0000313" key="4">
    <source>
        <dbReference type="Proteomes" id="UP001286313"/>
    </source>
</evidence>
<feature type="compositionally biased region" description="Polar residues" evidence="1">
    <location>
        <begin position="337"/>
        <end position="348"/>
    </location>
</feature>
<gene>
    <name evidence="3" type="ORF">Pcinc_031190</name>
</gene>
<dbReference type="AlphaFoldDB" id="A0AAE1EX54"/>
<feature type="chain" id="PRO_5042142928" evidence="2">
    <location>
        <begin position="21"/>
        <end position="429"/>
    </location>
</feature>
<dbReference type="EMBL" id="JAWQEG010004106">
    <property type="protein sequence ID" value="KAK3862985.1"/>
    <property type="molecule type" value="Genomic_DNA"/>
</dbReference>
<feature type="compositionally biased region" description="Gly residues" evidence="1">
    <location>
        <begin position="306"/>
        <end position="320"/>
    </location>
</feature>
<organism evidence="3 4">
    <name type="scientific">Petrolisthes cinctipes</name>
    <name type="common">Flat porcelain crab</name>
    <dbReference type="NCBI Taxonomy" id="88211"/>
    <lineage>
        <taxon>Eukaryota</taxon>
        <taxon>Metazoa</taxon>
        <taxon>Ecdysozoa</taxon>
        <taxon>Arthropoda</taxon>
        <taxon>Crustacea</taxon>
        <taxon>Multicrustacea</taxon>
        <taxon>Malacostraca</taxon>
        <taxon>Eumalacostraca</taxon>
        <taxon>Eucarida</taxon>
        <taxon>Decapoda</taxon>
        <taxon>Pleocyemata</taxon>
        <taxon>Anomura</taxon>
        <taxon>Galatheoidea</taxon>
        <taxon>Porcellanidae</taxon>
        <taxon>Petrolisthes</taxon>
    </lineage>
</organism>
<evidence type="ECO:0000313" key="3">
    <source>
        <dbReference type="EMBL" id="KAK3862985.1"/>
    </source>
</evidence>
<keyword evidence="2" id="KW-0732">Signal</keyword>
<reference evidence="3" key="1">
    <citation type="submission" date="2023-10" db="EMBL/GenBank/DDBJ databases">
        <title>Genome assemblies of two species of porcelain crab, Petrolisthes cinctipes and Petrolisthes manimaculis (Anomura: Porcellanidae).</title>
        <authorList>
            <person name="Angst P."/>
        </authorList>
    </citation>
    <scope>NUCLEOTIDE SEQUENCE</scope>
    <source>
        <strain evidence="3">PB745_01</strain>
        <tissue evidence="3">Gill</tissue>
    </source>
</reference>
<protein>
    <submittedName>
        <fullName evidence="3">Uncharacterized protein</fullName>
    </submittedName>
</protein>
<dbReference type="Proteomes" id="UP001286313">
    <property type="component" value="Unassembled WGS sequence"/>
</dbReference>
<comment type="caution">
    <text evidence="3">The sequence shown here is derived from an EMBL/GenBank/DDBJ whole genome shotgun (WGS) entry which is preliminary data.</text>
</comment>
<evidence type="ECO:0000256" key="1">
    <source>
        <dbReference type="SAM" id="MobiDB-lite"/>
    </source>
</evidence>
<evidence type="ECO:0000256" key="2">
    <source>
        <dbReference type="SAM" id="SignalP"/>
    </source>
</evidence>
<feature type="region of interest" description="Disordered" evidence="1">
    <location>
        <begin position="306"/>
        <end position="350"/>
    </location>
</feature>
<proteinExistence type="predicted"/>